<evidence type="ECO:0000256" key="3">
    <source>
        <dbReference type="ARBA" id="ARBA00022989"/>
    </source>
</evidence>
<evidence type="ECO:0000256" key="6">
    <source>
        <dbReference type="SAM" id="Phobius"/>
    </source>
</evidence>
<feature type="transmembrane region" description="Helical" evidence="6">
    <location>
        <begin position="442"/>
        <end position="462"/>
    </location>
</feature>
<dbReference type="Gene3D" id="1.20.1740.10">
    <property type="entry name" value="Amino acid/polyamine transporter I"/>
    <property type="match status" value="1"/>
</dbReference>
<keyword evidence="4 6" id="KW-0472">Membrane</keyword>
<feature type="region of interest" description="Disordered" evidence="5">
    <location>
        <begin position="1"/>
        <end position="36"/>
    </location>
</feature>
<accession>A0A2I2EYD1</accession>
<gene>
    <name evidence="7" type="ORF">BDW47DRAFT_114112</name>
</gene>
<dbReference type="Proteomes" id="UP000234585">
    <property type="component" value="Unassembled WGS sequence"/>
</dbReference>
<feature type="transmembrane region" description="Helical" evidence="6">
    <location>
        <begin position="340"/>
        <end position="364"/>
    </location>
</feature>
<feature type="transmembrane region" description="Helical" evidence="6">
    <location>
        <begin position="537"/>
        <end position="555"/>
    </location>
</feature>
<feature type="transmembrane region" description="Helical" evidence="6">
    <location>
        <begin position="261"/>
        <end position="284"/>
    </location>
</feature>
<dbReference type="GeneID" id="36521745"/>
<keyword evidence="8" id="KW-1185">Reference proteome</keyword>
<feature type="transmembrane region" description="Helical" evidence="6">
    <location>
        <begin position="384"/>
        <end position="405"/>
    </location>
</feature>
<feature type="transmembrane region" description="Helical" evidence="6">
    <location>
        <begin position="193"/>
        <end position="213"/>
    </location>
</feature>
<feature type="transmembrane region" description="Helical" evidence="6">
    <location>
        <begin position="119"/>
        <end position="139"/>
    </location>
</feature>
<dbReference type="PANTHER" id="PTHR11785:SF382">
    <property type="entry name" value="LOW-AFFINITY METHIONINE PERMEASE"/>
    <property type="match status" value="1"/>
</dbReference>
<proteinExistence type="predicted"/>
<dbReference type="GO" id="GO:0015179">
    <property type="term" value="F:L-amino acid transmembrane transporter activity"/>
    <property type="evidence" value="ECO:0007669"/>
    <property type="project" value="TreeGrafter"/>
</dbReference>
<evidence type="ECO:0000256" key="2">
    <source>
        <dbReference type="ARBA" id="ARBA00022692"/>
    </source>
</evidence>
<feature type="transmembrane region" description="Helical" evidence="6">
    <location>
        <begin position="233"/>
        <end position="249"/>
    </location>
</feature>
<dbReference type="PANTHER" id="PTHR11785">
    <property type="entry name" value="AMINO ACID TRANSPORTER"/>
    <property type="match status" value="1"/>
</dbReference>
<dbReference type="RefSeq" id="XP_024667384.1">
    <property type="nucleotide sequence ID" value="XM_024814585.1"/>
</dbReference>
<dbReference type="Pfam" id="PF13520">
    <property type="entry name" value="AA_permease_2"/>
    <property type="match status" value="1"/>
</dbReference>
<sequence length="561" mass="61427">MAQSDYVSQHAAGAVEMRRRNPANLTVGKRREQQSHEGLHYTLKPPQYHTTRLLFSVQFVASVYWPGMVMTPQGPLGSDVPETQQLLFSANQSLSHEERRVFVENDQDKKRHLGLLSTALLLTNRMIGAAIFSVPSFIIQSVGSVGASLSLWLVGLGLALCGLFVWIELGCLMPRSGGEKLYLEVAYPRPPRLITTLYGFFIIFALCGLGSVVVSENLLVAVDISASDSTKRVLSVAVIASIIGLHLTRRDWSVRFMDYLGLLKVFILVLVILTGLIALCGFLPSVPEPTSSFHRPFAGSSTDLYSYATALLKVFTTYQGWNNAAYVLDEVKDPRRTMPLAGILGVGLVGILYFLTNISYFIVASPEEISNSGVKVVAVLLGKVFGSGAGRIAAALAALSTYGTLMTSSFTMSRVARNLAVEGVIPAARFFARETIHGTPAANAYILVFVAASVAIAVVPFGDAYVFLTDINQYEWAMVNSMVVLGLFRIRRTVSYGPDQFRVWTIVPLIFLAVQAYICVSPFLYQAHAGRDTSLPYWLPELTAVGAFALGGLYWRYRRDC</sequence>
<organism evidence="7 8">
    <name type="scientific">Aspergillus candidus</name>
    <dbReference type="NCBI Taxonomy" id="41067"/>
    <lineage>
        <taxon>Eukaryota</taxon>
        <taxon>Fungi</taxon>
        <taxon>Dikarya</taxon>
        <taxon>Ascomycota</taxon>
        <taxon>Pezizomycotina</taxon>
        <taxon>Eurotiomycetes</taxon>
        <taxon>Eurotiomycetidae</taxon>
        <taxon>Eurotiales</taxon>
        <taxon>Aspergillaceae</taxon>
        <taxon>Aspergillus</taxon>
        <taxon>Aspergillus subgen. Circumdati</taxon>
    </lineage>
</organism>
<reference evidence="7 8" key="1">
    <citation type="submission" date="2017-12" db="EMBL/GenBank/DDBJ databases">
        <authorList>
            <consortium name="DOE Joint Genome Institute"/>
            <person name="Haridas S."/>
            <person name="Kjaerbolling I."/>
            <person name="Vesth T.C."/>
            <person name="Frisvad J.C."/>
            <person name="Nybo J.L."/>
            <person name="Theobald S."/>
            <person name="Kuo A."/>
            <person name="Bowyer P."/>
            <person name="Matsuda Y."/>
            <person name="Mondo S."/>
            <person name="Lyhne E.K."/>
            <person name="Kogle M.E."/>
            <person name="Clum A."/>
            <person name="Lipzen A."/>
            <person name="Salamov A."/>
            <person name="Ngan C.Y."/>
            <person name="Daum C."/>
            <person name="Chiniquy J."/>
            <person name="Barry K."/>
            <person name="LaButti K."/>
            <person name="Simmons B.A."/>
            <person name="Magnuson J.K."/>
            <person name="Mortensen U.H."/>
            <person name="Larsen T.O."/>
            <person name="Grigoriev I.V."/>
            <person name="Baker S.E."/>
            <person name="Andersen M.R."/>
            <person name="Nordberg H.P."/>
            <person name="Cantor M.N."/>
            <person name="Hua S.X."/>
        </authorList>
    </citation>
    <scope>NUCLEOTIDE SEQUENCE [LARGE SCALE GENOMIC DNA]</scope>
    <source>
        <strain evidence="7 8">CBS 102.13</strain>
    </source>
</reference>
<evidence type="ECO:0000256" key="4">
    <source>
        <dbReference type="ARBA" id="ARBA00023136"/>
    </source>
</evidence>
<evidence type="ECO:0000313" key="7">
    <source>
        <dbReference type="EMBL" id="PLB33372.1"/>
    </source>
</evidence>
<dbReference type="EMBL" id="KZ559211">
    <property type="protein sequence ID" value="PLB33372.1"/>
    <property type="molecule type" value="Genomic_DNA"/>
</dbReference>
<protein>
    <submittedName>
        <fullName evidence="7">Amino acid transporter</fullName>
    </submittedName>
</protein>
<dbReference type="PIRSF" id="PIRSF006060">
    <property type="entry name" value="AA_transporter"/>
    <property type="match status" value="1"/>
</dbReference>
<keyword evidence="2 6" id="KW-0812">Transmembrane</keyword>
<evidence type="ECO:0000256" key="1">
    <source>
        <dbReference type="ARBA" id="ARBA00004141"/>
    </source>
</evidence>
<evidence type="ECO:0000313" key="8">
    <source>
        <dbReference type="Proteomes" id="UP000234585"/>
    </source>
</evidence>
<dbReference type="InterPro" id="IPR050598">
    <property type="entry name" value="AminoAcid_Transporter"/>
</dbReference>
<name>A0A2I2EYD1_ASPCN</name>
<dbReference type="AlphaFoldDB" id="A0A2I2EYD1"/>
<feature type="transmembrane region" description="Helical" evidence="6">
    <location>
        <begin position="151"/>
        <end position="172"/>
    </location>
</feature>
<dbReference type="InterPro" id="IPR002293">
    <property type="entry name" value="AA/rel_permease1"/>
</dbReference>
<dbReference type="OrthoDB" id="5982228at2759"/>
<dbReference type="GO" id="GO:0016020">
    <property type="term" value="C:membrane"/>
    <property type="evidence" value="ECO:0007669"/>
    <property type="project" value="UniProtKB-SubCell"/>
</dbReference>
<comment type="subcellular location">
    <subcellularLocation>
        <location evidence="1">Membrane</location>
        <topology evidence="1">Multi-pass membrane protein</topology>
    </subcellularLocation>
</comment>
<evidence type="ECO:0000256" key="5">
    <source>
        <dbReference type="SAM" id="MobiDB-lite"/>
    </source>
</evidence>
<dbReference type="STRING" id="41067.A0A2I2EYD1"/>
<keyword evidence="3 6" id="KW-1133">Transmembrane helix</keyword>
<feature type="transmembrane region" description="Helical" evidence="6">
    <location>
        <begin position="503"/>
        <end position="525"/>
    </location>
</feature>